<protein>
    <recommendedName>
        <fullName evidence="3">Secreted protein</fullName>
    </recommendedName>
</protein>
<proteinExistence type="predicted"/>
<sequence length="210" mass="23003">MSSPTGRRPWPRRRSARWLLGSVAAVVVAAVAVWNLPLAGQWREGRPPRTLVIDDPGDGRDWRVLGDGEPRSPSIRGLDQRWGRTWQQGLHSNEGYADQLSVRVDRLDSPTWAWLVFRGGGDPAERDGKLYDVAELDPGALAPHADERRFSCARSGVVDGACTRWWVWLRYGQYLVELEAVPVGDPATAAPAWVGTAVAGLDRSLSATGG</sequence>
<evidence type="ECO:0000313" key="2">
    <source>
        <dbReference type="Proteomes" id="UP001432014"/>
    </source>
</evidence>
<name>A0ABZ1W8R9_9ACTN</name>
<gene>
    <name evidence="1" type="ORF">OG469_18120</name>
</gene>
<evidence type="ECO:0000313" key="1">
    <source>
        <dbReference type="EMBL" id="WUS57257.1"/>
    </source>
</evidence>
<organism evidence="1 2">
    <name type="scientific">Kitasatospora herbaricolor</name>
    <dbReference type="NCBI Taxonomy" id="68217"/>
    <lineage>
        <taxon>Bacteria</taxon>
        <taxon>Bacillati</taxon>
        <taxon>Actinomycetota</taxon>
        <taxon>Actinomycetes</taxon>
        <taxon>Kitasatosporales</taxon>
        <taxon>Streptomycetaceae</taxon>
        <taxon>Kitasatospora</taxon>
    </lineage>
</organism>
<dbReference type="Proteomes" id="UP001432014">
    <property type="component" value="Chromosome"/>
</dbReference>
<evidence type="ECO:0008006" key="3">
    <source>
        <dbReference type="Google" id="ProtNLM"/>
    </source>
</evidence>
<dbReference type="EMBL" id="CP108482">
    <property type="protein sequence ID" value="WUS57257.1"/>
    <property type="molecule type" value="Genomic_DNA"/>
</dbReference>
<keyword evidence="2" id="KW-1185">Reference proteome</keyword>
<accession>A0ABZ1W8R9</accession>
<reference evidence="1 2" key="1">
    <citation type="submission" date="2022-10" db="EMBL/GenBank/DDBJ databases">
        <title>The complete genomes of actinobacterial strains from the NBC collection.</title>
        <authorList>
            <person name="Joergensen T.S."/>
            <person name="Alvarez Arevalo M."/>
            <person name="Sterndorff E.B."/>
            <person name="Faurdal D."/>
            <person name="Vuksanovic O."/>
            <person name="Mourched A.-S."/>
            <person name="Charusanti P."/>
            <person name="Shaw S."/>
            <person name="Blin K."/>
            <person name="Weber T."/>
        </authorList>
    </citation>
    <scope>NUCLEOTIDE SEQUENCE [LARGE SCALE GENOMIC DNA]</scope>
    <source>
        <strain evidence="1 2">NBC_01247</strain>
    </source>
</reference>
<dbReference type="RefSeq" id="WP_329497365.1">
    <property type="nucleotide sequence ID" value="NZ_CP108460.1"/>
</dbReference>